<evidence type="ECO:0000313" key="2">
    <source>
        <dbReference type="Proteomes" id="UP000827976"/>
    </source>
</evidence>
<comment type="caution">
    <text evidence="1">The sequence shown here is derived from an EMBL/GenBank/DDBJ whole genome shotgun (WGS) entry which is preliminary data.</text>
</comment>
<organism evidence="1 2">
    <name type="scientific">Dioscorea alata</name>
    <name type="common">Purple yam</name>
    <dbReference type="NCBI Taxonomy" id="55571"/>
    <lineage>
        <taxon>Eukaryota</taxon>
        <taxon>Viridiplantae</taxon>
        <taxon>Streptophyta</taxon>
        <taxon>Embryophyta</taxon>
        <taxon>Tracheophyta</taxon>
        <taxon>Spermatophyta</taxon>
        <taxon>Magnoliopsida</taxon>
        <taxon>Liliopsida</taxon>
        <taxon>Dioscoreales</taxon>
        <taxon>Dioscoreaceae</taxon>
        <taxon>Dioscorea</taxon>
    </lineage>
</organism>
<dbReference type="Proteomes" id="UP000827976">
    <property type="component" value="Chromosome 14"/>
</dbReference>
<dbReference type="EMBL" id="CM037024">
    <property type="protein sequence ID" value="KAH7663757.1"/>
    <property type="molecule type" value="Genomic_DNA"/>
</dbReference>
<keyword evidence="2" id="KW-1185">Reference proteome</keyword>
<gene>
    <name evidence="1" type="ORF">IHE45_14G077600</name>
</gene>
<proteinExistence type="predicted"/>
<sequence length="210" mass="22873">MSFFPSQAYPYPYFSPPPPSFIPPPPPPHRTSPPPPPHSPPPPSPPRLSPPPPHSPPPFPPRRSPPPPHSPPPPPPHITPPLPPVPPPPAPHHYTVIIVVFVSLSGLFLLAFLAACCFIKQKKKKSTQKTEIINVEDHVHVHETIVPGPHGQKIVILDVDEDIKVQEDIKKSELVGEASCAANAGLVVVNEQKPHPQSESKSHHLLQHKG</sequence>
<name>A0ACB7USN3_DIOAL</name>
<accession>A0ACB7USN3</accession>
<evidence type="ECO:0000313" key="1">
    <source>
        <dbReference type="EMBL" id="KAH7663757.1"/>
    </source>
</evidence>
<reference evidence="2" key="1">
    <citation type="journal article" date="2022" name="Nat. Commun.">
        <title>Chromosome evolution and the genetic basis of agronomically important traits in greater yam.</title>
        <authorList>
            <person name="Bredeson J.V."/>
            <person name="Lyons J.B."/>
            <person name="Oniyinde I.O."/>
            <person name="Okereke N.R."/>
            <person name="Kolade O."/>
            <person name="Nnabue I."/>
            <person name="Nwadili C.O."/>
            <person name="Hribova E."/>
            <person name="Parker M."/>
            <person name="Nwogha J."/>
            <person name="Shu S."/>
            <person name="Carlson J."/>
            <person name="Kariba R."/>
            <person name="Muthemba S."/>
            <person name="Knop K."/>
            <person name="Barton G.J."/>
            <person name="Sherwood A.V."/>
            <person name="Lopez-Montes A."/>
            <person name="Asiedu R."/>
            <person name="Jamnadass R."/>
            <person name="Muchugi A."/>
            <person name="Goodstein D."/>
            <person name="Egesi C.N."/>
            <person name="Featherston J."/>
            <person name="Asfaw A."/>
            <person name="Simpson G.G."/>
            <person name="Dolezel J."/>
            <person name="Hendre P.S."/>
            <person name="Van Deynze A."/>
            <person name="Kumar P.L."/>
            <person name="Obidiegwu J.E."/>
            <person name="Bhattacharjee R."/>
            <person name="Rokhsar D.S."/>
        </authorList>
    </citation>
    <scope>NUCLEOTIDE SEQUENCE [LARGE SCALE GENOMIC DNA]</scope>
    <source>
        <strain evidence="2">cv. TDa95/00328</strain>
    </source>
</reference>
<protein>
    <submittedName>
        <fullName evidence="1">Concanavalin A-like lectin/glucanase domain-containing protein</fullName>
    </submittedName>
</protein>